<organism evidence="2 3">
    <name type="scientific">Pseudomonas capsici</name>
    <dbReference type="NCBI Taxonomy" id="2810614"/>
    <lineage>
        <taxon>Bacteria</taxon>
        <taxon>Pseudomonadati</taxon>
        <taxon>Pseudomonadota</taxon>
        <taxon>Gammaproteobacteria</taxon>
        <taxon>Pseudomonadales</taxon>
        <taxon>Pseudomonadaceae</taxon>
        <taxon>Pseudomonas</taxon>
    </lineage>
</organism>
<comment type="caution">
    <text evidence="2">The sequence shown here is derived from an EMBL/GenBank/DDBJ whole genome shotgun (WGS) entry which is preliminary data.</text>
</comment>
<sequence>MKTLAELLKNSSCHIEEGSLEIASTKVELPTIHQHLVSLGYKGEYYISGQTLSISLTSASWSSSFFLRSGTDLWQKVIQRSSLPERFYIIENNTHSEDLTDRTISLMQFYIQWVALLIKIKDHGGTAHDPILTFYINSDKGAKKYEIDYRKIELSDLLKIEATPDAIADLKHLSDVISLKDAHEKERREVLRSSLAELLDSTDATSIMLWLLQQGKQLKKKFEENHDVYLNKFSVNKLLSEIEEKSTDYISKINESISSSQSKAFAIPGALIAIAALIKNADLFSLLFVCAGLLSVTILTFVANKIHLEAYEALKDQVTRSLARYEVMKDEDAVRVSATGAKEKLLELIEKSKSRLTLINALSVTIFIMGVFYTALSTSSLSHFLK</sequence>
<keyword evidence="1" id="KW-0472">Membrane</keyword>
<dbReference type="Proteomes" id="UP001207294">
    <property type="component" value="Unassembled WGS sequence"/>
</dbReference>
<dbReference type="EMBL" id="JAOXML010000005">
    <property type="protein sequence ID" value="MCV4376594.1"/>
    <property type="molecule type" value="Genomic_DNA"/>
</dbReference>
<name>A0ABT3BUR6_9PSED</name>
<accession>A0ABT3BUR6</accession>
<feature type="transmembrane region" description="Helical" evidence="1">
    <location>
        <begin position="356"/>
        <end position="376"/>
    </location>
</feature>
<evidence type="ECO:0008006" key="4">
    <source>
        <dbReference type="Google" id="ProtNLM"/>
    </source>
</evidence>
<proteinExistence type="predicted"/>
<keyword evidence="1" id="KW-0812">Transmembrane</keyword>
<dbReference type="RefSeq" id="WP_263943100.1">
    <property type="nucleotide sequence ID" value="NZ_JAOXMH010000005.1"/>
</dbReference>
<gene>
    <name evidence="2" type="ORF">OH718_08295</name>
</gene>
<keyword evidence="3" id="KW-1185">Reference proteome</keyword>
<protein>
    <recommendedName>
        <fullName evidence="4">Coiled-coil protein</fullName>
    </recommendedName>
</protein>
<keyword evidence="1" id="KW-1133">Transmembrane helix</keyword>
<reference evidence="2 3" key="1">
    <citation type="submission" date="2022-10" db="EMBL/GenBank/DDBJ databases">
        <title>Characterization of Pseudomonas capsici strains from pepper and tomato in Georgia.</title>
        <authorList>
            <person name="Zhao M."/>
            <person name="Dutta B."/>
        </authorList>
    </citation>
    <scope>NUCLEOTIDE SEQUENCE [LARGE SCALE GENOMIC DNA]</scope>
    <source>
        <strain evidence="2 3">Pc20-5</strain>
    </source>
</reference>
<evidence type="ECO:0000313" key="2">
    <source>
        <dbReference type="EMBL" id="MCV4376594.1"/>
    </source>
</evidence>
<feature type="transmembrane region" description="Helical" evidence="1">
    <location>
        <begin position="284"/>
        <end position="303"/>
    </location>
</feature>
<evidence type="ECO:0000313" key="3">
    <source>
        <dbReference type="Proteomes" id="UP001207294"/>
    </source>
</evidence>
<evidence type="ECO:0000256" key="1">
    <source>
        <dbReference type="SAM" id="Phobius"/>
    </source>
</evidence>